<dbReference type="Pfam" id="PF13288">
    <property type="entry name" value="DXPR_C"/>
    <property type="match status" value="1"/>
</dbReference>
<dbReference type="FunFam" id="3.40.50.720:FF:000045">
    <property type="entry name" value="1-deoxy-D-xylulose 5-phosphate reductoisomerase"/>
    <property type="match status" value="1"/>
</dbReference>
<feature type="binding site" evidence="9">
    <location>
        <position position="233"/>
    </location>
    <ligand>
        <name>1-deoxy-D-xylulose 5-phosphate</name>
        <dbReference type="ChEBI" id="CHEBI:57792"/>
    </ligand>
</feature>
<dbReference type="NCBIfam" id="TIGR00243">
    <property type="entry name" value="Dxr"/>
    <property type="match status" value="1"/>
</dbReference>
<dbReference type="UniPathway" id="UPA00056">
    <property type="reaction ID" value="UER00092"/>
</dbReference>
<feature type="binding site" evidence="9">
    <location>
        <position position="24"/>
    </location>
    <ligand>
        <name>NADPH</name>
        <dbReference type="ChEBI" id="CHEBI:57783"/>
    </ligand>
</feature>
<feature type="binding site" evidence="9">
    <location>
        <position position="217"/>
    </location>
    <ligand>
        <name>NADPH</name>
        <dbReference type="ChEBI" id="CHEBI:57783"/>
    </ligand>
</feature>
<feature type="binding site" evidence="9">
    <location>
        <position position="23"/>
    </location>
    <ligand>
        <name>NADPH</name>
        <dbReference type="ChEBI" id="CHEBI:57783"/>
    </ligand>
</feature>
<dbReference type="InterPro" id="IPR026877">
    <property type="entry name" value="DXPR_C"/>
</dbReference>
<evidence type="ECO:0000256" key="9">
    <source>
        <dbReference type="HAMAP-Rule" id="MF_00183"/>
    </source>
</evidence>
<accession>A0A1T4VWB0</accession>
<dbReference type="EMBL" id="FUYA01000003">
    <property type="protein sequence ID" value="SKA69189.1"/>
    <property type="molecule type" value="Genomic_DNA"/>
</dbReference>
<feature type="binding site" evidence="9">
    <location>
        <position position="211"/>
    </location>
    <ligand>
        <name>1-deoxy-D-xylulose 5-phosphate</name>
        <dbReference type="ChEBI" id="CHEBI:57792"/>
    </ligand>
</feature>
<comment type="pathway">
    <text evidence="1 9">Isoprenoid biosynthesis; isopentenyl diphosphate biosynthesis via DXP pathway; isopentenyl diphosphate from 1-deoxy-D-xylulose 5-phosphate: step 1/6.</text>
</comment>
<keyword evidence="6 9" id="KW-0464">Manganese</keyword>
<dbReference type="SUPFAM" id="SSF69055">
    <property type="entry name" value="1-deoxy-D-xylulose-5-phosphate reductoisomerase, C-terminal domain"/>
    <property type="match status" value="1"/>
</dbReference>
<keyword evidence="4 9" id="KW-0521">NADP</keyword>
<evidence type="ECO:0000259" key="10">
    <source>
        <dbReference type="Pfam" id="PF02670"/>
    </source>
</evidence>
<dbReference type="Pfam" id="PF08436">
    <property type="entry name" value="DXP_redisom_C"/>
    <property type="match status" value="1"/>
</dbReference>
<evidence type="ECO:0000256" key="4">
    <source>
        <dbReference type="ARBA" id="ARBA00022857"/>
    </source>
</evidence>
<evidence type="ECO:0000256" key="8">
    <source>
        <dbReference type="ARBA" id="ARBA00048543"/>
    </source>
</evidence>
<feature type="binding site" evidence="9">
    <location>
        <position position="136"/>
    </location>
    <ligand>
        <name>NADPH</name>
        <dbReference type="ChEBI" id="CHEBI:57783"/>
    </ligand>
</feature>
<dbReference type="RefSeq" id="WP_078684363.1">
    <property type="nucleotide sequence ID" value="NZ_FUYA01000003.1"/>
</dbReference>
<feature type="binding site" evidence="9">
    <location>
        <position position="233"/>
    </location>
    <ligand>
        <name>Mn(2+)</name>
        <dbReference type="ChEBI" id="CHEBI:29035"/>
    </ligand>
</feature>
<feature type="domain" description="DXP reductoisomerase C-terminal" evidence="12">
    <location>
        <begin position="273"/>
        <end position="389"/>
    </location>
</feature>
<dbReference type="GO" id="GO:0070402">
    <property type="term" value="F:NADPH binding"/>
    <property type="evidence" value="ECO:0007669"/>
    <property type="project" value="InterPro"/>
</dbReference>
<dbReference type="Proteomes" id="UP000189733">
    <property type="component" value="Unassembled WGS sequence"/>
</dbReference>
<dbReference type="GO" id="GO:0051484">
    <property type="term" value="P:isopentenyl diphosphate biosynthetic process, methylerythritol 4-phosphate pathway involved in terpenoid biosynthetic process"/>
    <property type="evidence" value="ECO:0007669"/>
    <property type="project" value="TreeGrafter"/>
</dbReference>
<dbReference type="GO" id="GO:0030604">
    <property type="term" value="F:1-deoxy-D-xylulose-5-phosphate reductoisomerase activity"/>
    <property type="evidence" value="ECO:0007669"/>
    <property type="project" value="UniProtKB-UniRule"/>
</dbReference>
<feature type="binding site" evidence="9">
    <location>
        <position position="25"/>
    </location>
    <ligand>
        <name>NADPH</name>
        <dbReference type="ChEBI" id="CHEBI:57783"/>
    </ligand>
</feature>
<dbReference type="PANTHER" id="PTHR30525:SF0">
    <property type="entry name" value="1-DEOXY-D-XYLULOSE 5-PHOSPHATE REDUCTOISOMERASE, CHLOROPLASTIC"/>
    <property type="match status" value="1"/>
</dbReference>
<feature type="binding site" evidence="9">
    <location>
        <position position="164"/>
    </location>
    <ligand>
        <name>Mn(2+)</name>
        <dbReference type="ChEBI" id="CHEBI:29035"/>
    </ligand>
</feature>
<dbReference type="SUPFAM" id="SSF51735">
    <property type="entry name" value="NAD(P)-binding Rossmann-fold domains"/>
    <property type="match status" value="1"/>
</dbReference>
<evidence type="ECO:0000256" key="6">
    <source>
        <dbReference type="ARBA" id="ARBA00023211"/>
    </source>
</evidence>
<feature type="binding site" evidence="9">
    <location>
        <position position="162"/>
    </location>
    <ligand>
        <name>Mn(2+)</name>
        <dbReference type="ChEBI" id="CHEBI:29035"/>
    </ligand>
</feature>
<dbReference type="InterPro" id="IPR036291">
    <property type="entry name" value="NAD(P)-bd_dom_sf"/>
</dbReference>
<dbReference type="OrthoDB" id="9806546at2"/>
<reference evidence="13 14" key="1">
    <citation type="submission" date="2017-02" db="EMBL/GenBank/DDBJ databases">
        <authorList>
            <person name="Peterson S.W."/>
        </authorList>
    </citation>
    <scope>NUCLEOTIDE SEQUENCE [LARGE SCALE GENOMIC DNA]</scope>
    <source>
        <strain evidence="13 14">DSM 18034</strain>
    </source>
</reference>
<dbReference type="InterPro" id="IPR013644">
    <property type="entry name" value="DXP_reductoisomerase_C"/>
</dbReference>
<evidence type="ECO:0000256" key="3">
    <source>
        <dbReference type="ARBA" id="ARBA00022723"/>
    </source>
</evidence>
<evidence type="ECO:0000256" key="5">
    <source>
        <dbReference type="ARBA" id="ARBA00023002"/>
    </source>
</evidence>
<dbReference type="InterPro" id="IPR013512">
    <property type="entry name" value="DXP_reductoisomerase_N"/>
</dbReference>
<keyword evidence="9" id="KW-0460">Magnesium</keyword>
<feature type="binding site" evidence="9">
    <location>
        <position position="26"/>
    </location>
    <ligand>
        <name>NADPH</name>
        <dbReference type="ChEBI" id="CHEBI:57783"/>
    </ligand>
</feature>
<dbReference type="GO" id="GO:0030145">
    <property type="term" value="F:manganese ion binding"/>
    <property type="evidence" value="ECO:0007669"/>
    <property type="project" value="TreeGrafter"/>
</dbReference>
<feature type="binding site" evidence="9">
    <location>
        <position position="224"/>
    </location>
    <ligand>
        <name>1-deoxy-D-xylulose 5-phosphate</name>
        <dbReference type="ChEBI" id="CHEBI:57792"/>
    </ligand>
</feature>
<dbReference type="AlphaFoldDB" id="A0A1T4VWB0"/>
<organism evidence="13 14">
    <name type="scientific">Desulfobaculum bizertense DSM 18034</name>
    <dbReference type="NCBI Taxonomy" id="1121442"/>
    <lineage>
        <taxon>Bacteria</taxon>
        <taxon>Pseudomonadati</taxon>
        <taxon>Thermodesulfobacteriota</taxon>
        <taxon>Desulfovibrionia</taxon>
        <taxon>Desulfovibrionales</taxon>
        <taxon>Desulfovibrionaceae</taxon>
        <taxon>Desulfobaculum</taxon>
    </lineage>
</organism>
<dbReference type="Pfam" id="PF02670">
    <property type="entry name" value="DXP_reductoisom"/>
    <property type="match status" value="1"/>
</dbReference>
<dbReference type="PIRSF" id="PIRSF006205">
    <property type="entry name" value="Dxp_reductismrs"/>
    <property type="match status" value="1"/>
</dbReference>
<dbReference type="EC" id="1.1.1.267" evidence="9"/>
<evidence type="ECO:0000256" key="1">
    <source>
        <dbReference type="ARBA" id="ARBA00005094"/>
    </source>
</evidence>
<feature type="domain" description="1-deoxy-D-xylulose 5-phosphate reductoisomerase N-terminal" evidence="10">
    <location>
        <begin position="17"/>
        <end position="144"/>
    </location>
</feature>
<feature type="binding site" evidence="9">
    <location>
        <position position="229"/>
    </location>
    <ligand>
        <name>1-deoxy-D-xylulose 5-phosphate</name>
        <dbReference type="ChEBI" id="CHEBI:57792"/>
    </ligand>
</feature>
<feature type="binding site" evidence="9">
    <location>
        <position position="49"/>
    </location>
    <ligand>
        <name>NADPH</name>
        <dbReference type="ChEBI" id="CHEBI:57783"/>
    </ligand>
</feature>
<dbReference type="SUPFAM" id="SSF55347">
    <property type="entry name" value="Glyceraldehyde-3-phosphate dehydrogenase-like, C-terminal domain"/>
    <property type="match status" value="1"/>
</dbReference>
<feature type="binding site" evidence="9">
    <location>
        <position position="188"/>
    </location>
    <ligand>
        <name>1-deoxy-D-xylulose 5-phosphate</name>
        <dbReference type="ChEBI" id="CHEBI:57792"/>
    </ligand>
</feature>
<comment type="similarity">
    <text evidence="2 9">Belongs to the DXR family.</text>
</comment>
<feature type="domain" description="1-deoxy-D-xylulose 5-phosphate reductoisomerase C-terminal" evidence="11">
    <location>
        <begin position="158"/>
        <end position="241"/>
    </location>
</feature>
<dbReference type="Gene3D" id="3.40.50.720">
    <property type="entry name" value="NAD(P)-binding Rossmann-like Domain"/>
    <property type="match status" value="1"/>
</dbReference>
<feature type="binding site" evidence="9">
    <location>
        <position position="137"/>
    </location>
    <ligand>
        <name>1-deoxy-D-xylulose 5-phosphate</name>
        <dbReference type="ChEBI" id="CHEBI:57792"/>
    </ligand>
</feature>
<feature type="binding site" evidence="9">
    <location>
        <position position="230"/>
    </location>
    <ligand>
        <name>1-deoxy-D-xylulose 5-phosphate</name>
        <dbReference type="ChEBI" id="CHEBI:57792"/>
    </ligand>
</feature>
<keyword evidence="14" id="KW-1185">Reference proteome</keyword>
<comment type="catalytic activity">
    <reaction evidence="8">
        <text>2-C-methyl-D-erythritol 4-phosphate + NADP(+) = 1-deoxy-D-xylulose 5-phosphate + NADPH + H(+)</text>
        <dbReference type="Rhea" id="RHEA:13717"/>
        <dbReference type="ChEBI" id="CHEBI:15378"/>
        <dbReference type="ChEBI" id="CHEBI:57783"/>
        <dbReference type="ChEBI" id="CHEBI:57792"/>
        <dbReference type="ChEBI" id="CHEBI:58262"/>
        <dbReference type="ChEBI" id="CHEBI:58349"/>
        <dbReference type="EC" id="1.1.1.267"/>
    </reaction>
    <physiologicalReaction direction="right-to-left" evidence="8">
        <dbReference type="Rhea" id="RHEA:13719"/>
    </physiologicalReaction>
</comment>
<feature type="binding site" evidence="9">
    <location>
        <position position="50"/>
    </location>
    <ligand>
        <name>NADPH</name>
        <dbReference type="ChEBI" id="CHEBI:57783"/>
    </ligand>
</feature>
<comment type="cofactor">
    <cofactor evidence="9">
        <name>Mg(2+)</name>
        <dbReference type="ChEBI" id="CHEBI:18420"/>
    </cofactor>
    <cofactor evidence="9">
        <name>Mn(2+)</name>
        <dbReference type="ChEBI" id="CHEBI:29035"/>
    </cofactor>
</comment>
<dbReference type="GO" id="GO:0016853">
    <property type="term" value="F:isomerase activity"/>
    <property type="evidence" value="ECO:0007669"/>
    <property type="project" value="UniProtKB-KW"/>
</dbReference>
<dbReference type="InterPro" id="IPR003821">
    <property type="entry name" value="DXP_reductoisomerase"/>
</dbReference>
<feature type="binding site" evidence="9">
    <location>
        <position position="164"/>
    </location>
    <ligand>
        <name>1-deoxy-D-xylulose 5-phosphate</name>
        <dbReference type="ChEBI" id="CHEBI:57792"/>
    </ligand>
</feature>
<evidence type="ECO:0000256" key="7">
    <source>
        <dbReference type="ARBA" id="ARBA00023229"/>
    </source>
</evidence>
<dbReference type="HAMAP" id="MF_00183">
    <property type="entry name" value="DXP_reductoisom"/>
    <property type="match status" value="1"/>
</dbReference>
<keyword evidence="7 9" id="KW-0414">Isoprene biosynthesis</keyword>
<dbReference type="Gene3D" id="1.10.1740.10">
    <property type="match status" value="1"/>
</dbReference>
<keyword evidence="5 9" id="KW-0560">Oxidoreductase</keyword>
<evidence type="ECO:0000259" key="11">
    <source>
        <dbReference type="Pfam" id="PF08436"/>
    </source>
</evidence>
<evidence type="ECO:0000313" key="13">
    <source>
        <dbReference type="EMBL" id="SKA69189.1"/>
    </source>
</evidence>
<dbReference type="STRING" id="1121442.SAMN02745702_01057"/>
<dbReference type="PANTHER" id="PTHR30525">
    <property type="entry name" value="1-DEOXY-D-XYLULOSE 5-PHOSPHATE REDUCTOISOMERASE"/>
    <property type="match status" value="1"/>
</dbReference>
<sequence>MTYISPLTPHQQEARKLVILGSTGSIGCSTIKVLAEHPNRFEVLALAGARNARRLAEQAAALRPPFLAVLTDEVAAELKALLPAGYTPAILVGPQAYVDLARMPEADIVLAAQVGAAGLPPAFAAAKAGKIIALANKEALVLAGHLFRQVCHETGAVILPVDSEHNALFQGMWGHDSKDIRRLVITASGGPFRGKSLEDLRQVTREQALAHPNWSMGAKISIDSATLMNKGLEVIEAFHLFGLPLENIDVVVHPQSVIHSIVEYVDRSMLAHMGPTDMMLPIAYALGWPDRLPLSLEPLDLVALGQISFEAPAMDIFPCLRYAFDALRAGQSFPVVLNAANEIAVDAFLGGRIAFLDIPALVERALEAHTDTDVTSLDAILALDSTTRATVRSWIGN</sequence>
<evidence type="ECO:0000256" key="2">
    <source>
        <dbReference type="ARBA" id="ARBA00006825"/>
    </source>
</evidence>
<keyword evidence="13" id="KW-0413">Isomerase</keyword>
<evidence type="ECO:0000259" key="12">
    <source>
        <dbReference type="Pfam" id="PF13288"/>
    </source>
</evidence>
<protein>
    <recommendedName>
        <fullName evidence="9">1-deoxy-D-xylulose 5-phosphate reductoisomerase</fullName>
        <shortName evidence="9">DXP reductoisomerase</shortName>
        <ecNumber evidence="9">1.1.1.267</ecNumber>
    </recommendedName>
    <alternativeName>
        <fullName evidence="9">1-deoxyxylulose-5-phosphate reductoisomerase</fullName>
    </alternativeName>
    <alternativeName>
        <fullName evidence="9">2-C-methyl-D-erythritol 4-phosphate synthase</fullName>
    </alternativeName>
</protein>
<dbReference type="NCBIfam" id="NF009114">
    <property type="entry name" value="PRK12464.1"/>
    <property type="match status" value="1"/>
</dbReference>
<feature type="binding site" evidence="9">
    <location>
        <position position="51"/>
    </location>
    <ligand>
        <name>NADPH</name>
        <dbReference type="ChEBI" id="CHEBI:57783"/>
    </ligand>
</feature>
<dbReference type="InterPro" id="IPR036169">
    <property type="entry name" value="DXPR_C_sf"/>
</dbReference>
<evidence type="ECO:0000313" key="14">
    <source>
        <dbReference type="Proteomes" id="UP000189733"/>
    </source>
</evidence>
<proteinExistence type="inferred from homology"/>
<gene>
    <name evidence="9" type="primary">dxr</name>
    <name evidence="13" type="ORF">SAMN02745702_01057</name>
</gene>
<keyword evidence="3 9" id="KW-0479">Metal-binding</keyword>
<feature type="binding site" evidence="9">
    <location>
        <position position="138"/>
    </location>
    <ligand>
        <name>NADPH</name>
        <dbReference type="ChEBI" id="CHEBI:57783"/>
    </ligand>
</feature>
<feature type="binding site" evidence="9">
    <location>
        <position position="163"/>
    </location>
    <ligand>
        <name>1-deoxy-D-xylulose 5-phosphate</name>
        <dbReference type="ChEBI" id="CHEBI:57792"/>
    </ligand>
</feature>
<name>A0A1T4VWB0_9BACT</name>
<comment type="function">
    <text evidence="9">Catalyzes the NADPH-dependent rearrangement and reduction of 1-deoxy-D-xylulose-5-phosphate (DXP) to 2-C-methyl-D-erythritol 4-phosphate (MEP).</text>
</comment>